<evidence type="ECO:0000256" key="2">
    <source>
        <dbReference type="ARBA" id="ARBA00023125"/>
    </source>
</evidence>
<sequence length="248" mass="26635">MFSIRCSSIEPQPGGSSGRGRRRSGVPVTVPALWLDAFPDLADLAAADRARLLADGREVALAPSTVLFTPGTPCELYLLVLDGSIRVQMLADTGREIVLYRVAAGQSCLLTAAALVAGEAYAAEGVVEAPTRAVVLPRRLFERLLADSGVFRRFVFAGFGHRVAGILDCMQRAVFHRIERRLARHLAAAPGGSLAVTHQDLAVELGTAREVISRHLEAFERRGLVRRRRGAVDILDPAALARLAAPVD</sequence>
<dbReference type="PANTHER" id="PTHR24567">
    <property type="entry name" value="CRP FAMILY TRANSCRIPTIONAL REGULATORY PROTEIN"/>
    <property type="match status" value="1"/>
</dbReference>
<evidence type="ECO:0000259" key="5">
    <source>
        <dbReference type="PROSITE" id="PS50042"/>
    </source>
</evidence>
<proteinExistence type="predicted"/>
<dbReference type="InterPro" id="IPR014710">
    <property type="entry name" value="RmlC-like_jellyroll"/>
</dbReference>
<dbReference type="Pfam" id="PF00027">
    <property type="entry name" value="cNMP_binding"/>
    <property type="match status" value="1"/>
</dbReference>
<organism evidence="7 8">
    <name type="scientific">Siculibacillus lacustris</name>
    <dbReference type="NCBI Taxonomy" id="1549641"/>
    <lineage>
        <taxon>Bacteria</taxon>
        <taxon>Pseudomonadati</taxon>
        <taxon>Pseudomonadota</taxon>
        <taxon>Alphaproteobacteria</taxon>
        <taxon>Hyphomicrobiales</taxon>
        <taxon>Ancalomicrobiaceae</taxon>
        <taxon>Siculibacillus</taxon>
    </lineage>
</organism>
<dbReference type="CDD" id="cd00038">
    <property type="entry name" value="CAP_ED"/>
    <property type="match status" value="1"/>
</dbReference>
<dbReference type="SUPFAM" id="SSF46785">
    <property type="entry name" value="Winged helix' DNA-binding domain"/>
    <property type="match status" value="1"/>
</dbReference>
<dbReference type="InterPro" id="IPR036388">
    <property type="entry name" value="WH-like_DNA-bd_sf"/>
</dbReference>
<dbReference type="InterPro" id="IPR000595">
    <property type="entry name" value="cNMP-bd_dom"/>
</dbReference>
<keyword evidence="3" id="KW-0804">Transcription</keyword>
<dbReference type="PROSITE" id="PS51063">
    <property type="entry name" value="HTH_CRP_2"/>
    <property type="match status" value="1"/>
</dbReference>
<keyword evidence="2" id="KW-0238">DNA-binding</keyword>
<feature type="compositionally biased region" description="Polar residues" evidence="4">
    <location>
        <begin position="1"/>
        <end position="10"/>
    </location>
</feature>
<dbReference type="InterPro" id="IPR036390">
    <property type="entry name" value="WH_DNA-bd_sf"/>
</dbReference>
<feature type="domain" description="HTH crp-type" evidence="6">
    <location>
        <begin position="176"/>
        <end position="238"/>
    </location>
</feature>
<dbReference type="GO" id="GO:0003677">
    <property type="term" value="F:DNA binding"/>
    <property type="evidence" value="ECO:0007669"/>
    <property type="project" value="UniProtKB-KW"/>
</dbReference>
<evidence type="ECO:0000256" key="3">
    <source>
        <dbReference type="ARBA" id="ARBA00023163"/>
    </source>
</evidence>
<evidence type="ECO:0000259" key="6">
    <source>
        <dbReference type="PROSITE" id="PS51063"/>
    </source>
</evidence>
<dbReference type="SUPFAM" id="SSF51206">
    <property type="entry name" value="cAMP-binding domain-like"/>
    <property type="match status" value="1"/>
</dbReference>
<dbReference type="PROSITE" id="PS50042">
    <property type="entry name" value="CNMP_BINDING_3"/>
    <property type="match status" value="1"/>
</dbReference>
<keyword evidence="1" id="KW-0805">Transcription regulation</keyword>
<evidence type="ECO:0000313" key="7">
    <source>
        <dbReference type="EMBL" id="TBW41011.1"/>
    </source>
</evidence>
<dbReference type="InterPro" id="IPR018490">
    <property type="entry name" value="cNMP-bd_dom_sf"/>
</dbReference>
<reference evidence="7 8" key="1">
    <citation type="submission" date="2019-02" db="EMBL/GenBank/DDBJ databases">
        <title>Siculibacillus lacustris gen. nov., sp. nov., a new rosette-forming bacterium isolated from a freshwater crater lake (Lake St. Ana, Romania).</title>
        <authorList>
            <person name="Felfoldi T."/>
            <person name="Marton Z."/>
            <person name="Szabo A."/>
            <person name="Mentes A."/>
            <person name="Boka K."/>
            <person name="Marialigeti K."/>
            <person name="Mathe I."/>
            <person name="Koncz M."/>
            <person name="Schumann P."/>
            <person name="Toth E."/>
        </authorList>
    </citation>
    <scope>NUCLEOTIDE SEQUENCE [LARGE SCALE GENOMIC DNA]</scope>
    <source>
        <strain evidence="7 8">SA-279</strain>
    </source>
</reference>
<dbReference type="Gene3D" id="1.10.10.10">
    <property type="entry name" value="Winged helix-like DNA-binding domain superfamily/Winged helix DNA-binding domain"/>
    <property type="match status" value="1"/>
</dbReference>
<dbReference type="Pfam" id="PF13545">
    <property type="entry name" value="HTH_Crp_2"/>
    <property type="match status" value="1"/>
</dbReference>
<accession>A0A4Q9VXJ7</accession>
<dbReference type="Proteomes" id="UP000292781">
    <property type="component" value="Unassembled WGS sequence"/>
</dbReference>
<dbReference type="GO" id="GO:0005829">
    <property type="term" value="C:cytosol"/>
    <property type="evidence" value="ECO:0007669"/>
    <property type="project" value="TreeGrafter"/>
</dbReference>
<dbReference type="InterPro" id="IPR012318">
    <property type="entry name" value="HTH_CRP"/>
</dbReference>
<evidence type="ECO:0000256" key="4">
    <source>
        <dbReference type="SAM" id="MobiDB-lite"/>
    </source>
</evidence>
<dbReference type="OrthoDB" id="9776746at2"/>
<evidence type="ECO:0000313" key="8">
    <source>
        <dbReference type="Proteomes" id="UP000292781"/>
    </source>
</evidence>
<dbReference type="SMART" id="SM00419">
    <property type="entry name" value="HTH_CRP"/>
    <property type="match status" value="1"/>
</dbReference>
<protein>
    <submittedName>
        <fullName evidence="7">Crp/Fnr family transcriptional regulator</fullName>
    </submittedName>
</protein>
<feature type="region of interest" description="Disordered" evidence="4">
    <location>
        <begin position="1"/>
        <end position="25"/>
    </location>
</feature>
<dbReference type="EMBL" id="SJFN01000002">
    <property type="protein sequence ID" value="TBW41011.1"/>
    <property type="molecule type" value="Genomic_DNA"/>
</dbReference>
<evidence type="ECO:0000256" key="1">
    <source>
        <dbReference type="ARBA" id="ARBA00023015"/>
    </source>
</evidence>
<comment type="caution">
    <text evidence="7">The sequence shown here is derived from an EMBL/GenBank/DDBJ whole genome shotgun (WGS) entry which is preliminary data.</text>
</comment>
<feature type="domain" description="Cyclic nucleotide-binding" evidence="5">
    <location>
        <begin position="40"/>
        <end position="162"/>
    </location>
</feature>
<dbReference type="AlphaFoldDB" id="A0A4Q9VXJ7"/>
<name>A0A4Q9VXJ7_9HYPH</name>
<dbReference type="Gene3D" id="2.60.120.10">
    <property type="entry name" value="Jelly Rolls"/>
    <property type="match status" value="1"/>
</dbReference>
<dbReference type="GO" id="GO:0003700">
    <property type="term" value="F:DNA-binding transcription factor activity"/>
    <property type="evidence" value="ECO:0007669"/>
    <property type="project" value="TreeGrafter"/>
</dbReference>
<dbReference type="PANTHER" id="PTHR24567:SF74">
    <property type="entry name" value="HTH-TYPE TRANSCRIPTIONAL REGULATOR ARCR"/>
    <property type="match status" value="1"/>
</dbReference>
<gene>
    <name evidence="7" type="ORF">EYW49_02330</name>
</gene>
<keyword evidence="8" id="KW-1185">Reference proteome</keyword>
<dbReference type="InterPro" id="IPR050397">
    <property type="entry name" value="Env_Response_Regulators"/>
</dbReference>